<evidence type="ECO:0000313" key="2">
    <source>
        <dbReference type="Proteomes" id="UP000595140"/>
    </source>
</evidence>
<dbReference type="Proteomes" id="UP000595140">
    <property type="component" value="Unassembled WGS sequence"/>
</dbReference>
<organism evidence="1 2">
    <name type="scientific">Cuscuta campestris</name>
    <dbReference type="NCBI Taxonomy" id="132261"/>
    <lineage>
        <taxon>Eukaryota</taxon>
        <taxon>Viridiplantae</taxon>
        <taxon>Streptophyta</taxon>
        <taxon>Embryophyta</taxon>
        <taxon>Tracheophyta</taxon>
        <taxon>Spermatophyta</taxon>
        <taxon>Magnoliopsida</taxon>
        <taxon>eudicotyledons</taxon>
        <taxon>Gunneridae</taxon>
        <taxon>Pentapetalae</taxon>
        <taxon>asterids</taxon>
        <taxon>lamiids</taxon>
        <taxon>Solanales</taxon>
        <taxon>Convolvulaceae</taxon>
        <taxon>Cuscuteae</taxon>
        <taxon>Cuscuta</taxon>
        <taxon>Cuscuta subgen. Grammica</taxon>
        <taxon>Cuscuta sect. Cleistogrammica</taxon>
    </lineage>
</organism>
<name>A0A484KX99_9ASTE</name>
<dbReference type="EMBL" id="OOIL02000669">
    <property type="protein sequence ID" value="VFQ67979.1"/>
    <property type="molecule type" value="Genomic_DNA"/>
</dbReference>
<accession>A0A484KX99</accession>
<proteinExistence type="predicted"/>
<keyword evidence="2" id="KW-1185">Reference proteome</keyword>
<dbReference type="AlphaFoldDB" id="A0A484KX99"/>
<evidence type="ECO:0000313" key="1">
    <source>
        <dbReference type="EMBL" id="VFQ67979.1"/>
    </source>
</evidence>
<protein>
    <submittedName>
        <fullName evidence="1">Uncharacterized protein</fullName>
    </submittedName>
</protein>
<gene>
    <name evidence="1" type="ORF">CCAM_LOCUS9755</name>
</gene>
<sequence>MGHREASGGIVYDYSRVEVALEGLELEGVVEGASAVPHYRLLRRGAAVLRTPASLRSFQMSSLHRHV</sequence>
<reference evidence="1 2" key="1">
    <citation type="submission" date="2018-04" db="EMBL/GenBank/DDBJ databases">
        <authorList>
            <person name="Vogel A."/>
        </authorList>
    </citation>
    <scope>NUCLEOTIDE SEQUENCE [LARGE SCALE GENOMIC DNA]</scope>
</reference>